<proteinExistence type="predicted"/>
<keyword evidence="3" id="KW-1185">Reference proteome</keyword>
<dbReference type="AlphaFoldDB" id="E1ZYE0"/>
<feature type="region of interest" description="Disordered" evidence="1">
    <location>
        <begin position="1"/>
        <end position="27"/>
    </location>
</feature>
<dbReference type="Proteomes" id="UP000000311">
    <property type="component" value="Unassembled WGS sequence"/>
</dbReference>
<protein>
    <submittedName>
        <fullName evidence="2">Uncharacterized protein</fullName>
    </submittedName>
</protein>
<evidence type="ECO:0000313" key="3">
    <source>
        <dbReference type="Proteomes" id="UP000000311"/>
    </source>
</evidence>
<reference evidence="2 3" key="1">
    <citation type="journal article" date="2010" name="Science">
        <title>Genomic comparison of the ants Camponotus floridanus and Harpegnathos saltator.</title>
        <authorList>
            <person name="Bonasio R."/>
            <person name="Zhang G."/>
            <person name="Ye C."/>
            <person name="Mutti N.S."/>
            <person name="Fang X."/>
            <person name="Qin N."/>
            <person name="Donahue G."/>
            <person name="Yang P."/>
            <person name="Li Q."/>
            <person name="Li C."/>
            <person name="Zhang P."/>
            <person name="Huang Z."/>
            <person name="Berger S.L."/>
            <person name="Reinberg D."/>
            <person name="Wang J."/>
            <person name="Liebig J."/>
        </authorList>
    </citation>
    <scope>NUCLEOTIDE SEQUENCE [LARGE SCALE GENOMIC DNA]</scope>
    <source>
        <strain evidence="3">C129</strain>
    </source>
</reference>
<dbReference type="OrthoDB" id="10428666at2759"/>
<name>E1ZYE0_CAMFO</name>
<dbReference type="InParanoid" id="E1ZYE0"/>
<sequence>MLQATTSALQPIENPKPSTSSTYQAPGQKKFDASEIYEVTEYHNEIKSFLELRNKLEAATVDVLSGKKDVQSAVVFYELDKNILNCKLNVIKKHIEYLTLKQKYFLAIREYIYGASSVQAAANYYGISQKKLKNEIKECVDFISQGNIQIPIYKIDNQYVDRSEIFTLKEERLLWNELQIWKKIFQPYCFCQLCAMKQLLNLANEYVQYKKRYSIHYNKIKKCNNIAKLGKWLINFEMRYNIISKTFSPNCLKIPIETQKLTNKSKSPRLLVSKSRRRRSGLRRKNFNQSQINTAKDISTQTKITSVAQNDQPMDLT</sequence>
<evidence type="ECO:0000256" key="1">
    <source>
        <dbReference type="SAM" id="MobiDB-lite"/>
    </source>
</evidence>
<feature type="compositionally biased region" description="Polar residues" evidence="1">
    <location>
        <begin position="16"/>
        <end position="25"/>
    </location>
</feature>
<dbReference type="EMBL" id="GL435204">
    <property type="protein sequence ID" value="EFN73839.1"/>
    <property type="molecule type" value="Genomic_DNA"/>
</dbReference>
<accession>E1ZYE0</accession>
<gene>
    <name evidence="2" type="ORF">EAG_06481</name>
</gene>
<organism evidence="3">
    <name type="scientific">Camponotus floridanus</name>
    <name type="common">Florida carpenter ant</name>
    <dbReference type="NCBI Taxonomy" id="104421"/>
    <lineage>
        <taxon>Eukaryota</taxon>
        <taxon>Metazoa</taxon>
        <taxon>Ecdysozoa</taxon>
        <taxon>Arthropoda</taxon>
        <taxon>Hexapoda</taxon>
        <taxon>Insecta</taxon>
        <taxon>Pterygota</taxon>
        <taxon>Neoptera</taxon>
        <taxon>Endopterygota</taxon>
        <taxon>Hymenoptera</taxon>
        <taxon>Apocrita</taxon>
        <taxon>Aculeata</taxon>
        <taxon>Formicoidea</taxon>
        <taxon>Formicidae</taxon>
        <taxon>Formicinae</taxon>
        <taxon>Camponotus</taxon>
    </lineage>
</organism>
<evidence type="ECO:0000313" key="2">
    <source>
        <dbReference type="EMBL" id="EFN73839.1"/>
    </source>
</evidence>